<dbReference type="InterPro" id="IPR036388">
    <property type="entry name" value="WH-like_DNA-bd_sf"/>
</dbReference>
<dbReference type="AlphaFoldDB" id="A0A841PZA2"/>
<dbReference type="Pfam" id="PF12840">
    <property type="entry name" value="HTH_20"/>
    <property type="match status" value="1"/>
</dbReference>
<protein>
    <submittedName>
        <fullName evidence="3">Putative ArsR family transcriptional regulator</fullName>
    </submittedName>
</protein>
<reference evidence="3 4" key="1">
    <citation type="submission" date="2020-08" db="EMBL/GenBank/DDBJ databases">
        <title>Genomic Encyclopedia of Type Strains, Phase IV (KMG-IV): sequencing the most valuable type-strain genomes for metagenomic binning, comparative biology and taxonomic classification.</title>
        <authorList>
            <person name="Goeker M."/>
        </authorList>
    </citation>
    <scope>NUCLEOTIDE SEQUENCE [LARGE SCALE GENOMIC DNA]</scope>
    <source>
        <strain evidence="3 4">DSM 19612</strain>
    </source>
</reference>
<comment type="caution">
    <text evidence="3">The sequence shown here is derived from an EMBL/GenBank/DDBJ whole genome shotgun (WGS) entry which is preliminary data.</text>
</comment>
<dbReference type="CDD" id="cd00090">
    <property type="entry name" value="HTH_ARSR"/>
    <property type="match status" value="1"/>
</dbReference>
<dbReference type="InterPro" id="IPR001845">
    <property type="entry name" value="HTH_ArsR_DNA-bd_dom"/>
</dbReference>
<dbReference type="SMART" id="SM00418">
    <property type="entry name" value="HTH_ARSR"/>
    <property type="match status" value="1"/>
</dbReference>
<evidence type="ECO:0000256" key="1">
    <source>
        <dbReference type="ARBA" id="ARBA00023125"/>
    </source>
</evidence>
<proteinExistence type="predicted"/>
<keyword evidence="1" id="KW-0238">DNA-binding</keyword>
<dbReference type="GO" id="GO:0003677">
    <property type="term" value="F:DNA binding"/>
    <property type="evidence" value="ECO:0007669"/>
    <property type="project" value="UniProtKB-KW"/>
</dbReference>
<dbReference type="RefSeq" id="WP_174495222.1">
    <property type="nucleotide sequence ID" value="NZ_CADDWK010000003.1"/>
</dbReference>
<feature type="domain" description="HTH arsR-type" evidence="2">
    <location>
        <begin position="12"/>
        <end position="85"/>
    </location>
</feature>
<dbReference type="InterPro" id="IPR011991">
    <property type="entry name" value="ArsR-like_HTH"/>
</dbReference>
<dbReference type="InterPro" id="IPR036390">
    <property type="entry name" value="WH_DNA-bd_sf"/>
</dbReference>
<accession>A0A841PZA2</accession>
<dbReference type="Gene3D" id="1.10.10.10">
    <property type="entry name" value="Winged helix-like DNA-binding domain superfamily/Winged helix DNA-binding domain"/>
    <property type="match status" value="1"/>
</dbReference>
<evidence type="ECO:0000313" key="4">
    <source>
        <dbReference type="Proteomes" id="UP000581688"/>
    </source>
</evidence>
<organism evidence="3 4">
    <name type="scientific">Salirhabdus euzebyi</name>
    <dbReference type="NCBI Taxonomy" id="394506"/>
    <lineage>
        <taxon>Bacteria</taxon>
        <taxon>Bacillati</taxon>
        <taxon>Bacillota</taxon>
        <taxon>Bacilli</taxon>
        <taxon>Bacillales</taxon>
        <taxon>Bacillaceae</taxon>
        <taxon>Salirhabdus</taxon>
    </lineage>
</organism>
<dbReference type="EMBL" id="JACHGH010000003">
    <property type="protein sequence ID" value="MBB6452651.1"/>
    <property type="molecule type" value="Genomic_DNA"/>
</dbReference>
<evidence type="ECO:0000259" key="2">
    <source>
        <dbReference type="SMART" id="SM00418"/>
    </source>
</evidence>
<sequence>MSNVVKITAQQQKLITSAIRIQILHTLIDKPMTAKQVAEKLGKSNGSIHYHMQLLYEGDLLKLVDTKNIRGTTEKYFLAIGTNFTSENETDHIPEIHISSNLQLSLAERREFLDDLKQLLLKWEKKTAKQADDDSASYFIRTKIEEE</sequence>
<name>A0A841PZA2_9BACI</name>
<dbReference type="GO" id="GO:0003700">
    <property type="term" value="F:DNA-binding transcription factor activity"/>
    <property type="evidence" value="ECO:0007669"/>
    <property type="project" value="InterPro"/>
</dbReference>
<dbReference type="SUPFAM" id="SSF46785">
    <property type="entry name" value="Winged helix' DNA-binding domain"/>
    <property type="match status" value="1"/>
</dbReference>
<keyword evidence="4" id="KW-1185">Reference proteome</keyword>
<gene>
    <name evidence="3" type="ORF">HNQ94_001097</name>
</gene>
<dbReference type="Proteomes" id="UP000581688">
    <property type="component" value="Unassembled WGS sequence"/>
</dbReference>
<evidence type="ECO:0000313" key="3">
    <source>
        <dbReference type="EMBL" id="MBB6452651.1"/>
    </source>
</evidence>